<name>A0A1H8Y887_9PSEU</name>
<dbReference type="Proteomes" id="UP000198582">
    <property type="component" value="Unassembled WGS sequence"/>
</dbReference>
<gene>
    <name evidence="1" type="ORF">SAMN04489732_11213</name>
</gene>
<dbReference type="RefSeq" id="WP_143086288.1">
    <property type="nucleotide sequence ID" value="NZ_FOEF01000012.1"/>
</dbReference>
<accession>A0A1H8Y887</accession>
<sequence>MSSATVRAAEGIALSVICPTRNLTELADQDPPTVHYLAAHRILTDVPYVDFYRDQGNRGAHLIVDNGAFELGSPLSSAALLHAARMVGAHEVVLPDYLHDGTSTWAASSAAARELMDNEYGIGLCGVVQGADDLDWYRCLERMTECAFLDSIALPAPKRSDSSGPAFNRIAATAYMAERGLVDPNICYRLLGLSDSGDIELARQRRHTWIKSVDCATPVVMAALNIAILPGEGYRKPELSVEHIDSLNSSMLALARSNVTVLREAAGCDIRFPHAVTT</sequence>
<keyword evidence="2" id="KW-1185">Reference proteome</keyword>
<protein>
    <submittedName>
        <fullName evidence="1">Uncharacterized protein</fullName>
    </submittedName>
</protein>
<evidence type="ECO:0000313" key="1">
    <source>
        <dbReference type="EMBL" id="SEP48365.1"/>
    </source>
</evidence>
<reference evidence="1 2" key="1">
    <citation type="submission" date="2016-10" db="EMBL/GenBank/DDBJ databases">
        <authorList>
            <person name="de Groot N.N."/>
        </authorList>
    </citation>
    <scope>NUCLEOTIDE SEQUENCE [LARGE SCALE GENOMIC DNA]</scope>
    <source>
        <strain evidence="1 2">DSM 44993</strain>
    </source>
</reference>
<organism evidence="1 2">
    <name type="scientific">Amycolatopsis saalfeldensis</name>
    <dbReference type="NCBI Taxonomy" id="394193"/>
    <lineage>
        <taxon>Bacteria</taxon>
        <taxon>Bacillati</taxon>
        <taxon>Actinomycetota</taxon>
        <taxon>Actinomycetes</taxon>
        <taxon>Pseudonocardiales</taxon>
        <taxon>Pseudonocardiaceae</taxon>
        <taxon>Amycolatopsis</taxon>
    </lineage>
</organism>
<dbReference type="OrthoDB" id="3604477at2"/>
<dbReference type="AlphaFoldDB" id="A0A1H8Y887"/>
<proteinExistence type="predicted"/>
<evidence type="ECO:0000313" key="2">
    <source>
        <dbReference type="Proteomes" id="UP000198582"/>
    </source>
</evidence>
<dbReference type="EMBL" id="FOEF01000012">
    <property type="protein sequence ID" value="SEP48365.1"/>
    <property type="molecule type" value="Genomic_DNA"/>
</dbReference>